<evidence type="ECO:0000256" key="2">
    <source>
        <dbReference type="ARBA" id="ARBA00022448"/>
    </source>
</evidence>
<evidence type="ECO:0000313" key="11">
    <source>
        <dbReference type="Proteomes" id="UP000188357"/>
    </source>
</evidence>
<evidence type="ECO:0000256" key="9">
    <source>
        <dbReference type="ARBA" id="ARBA00049220"/>
    </source>
</evidence>
<keyword evidence="7" id="KW-0408">Iron</keyword>
<dbReference type="Gene3D" id="1.10.1060.10">
    <property type="entry name" value="Alpha-helical ferredoxin"/>
    <property type="match status" value="1"/>
</dbReference>
<evidence type="ECO:0000256" key="8">
    <source>
        <dbReference type="ARBA" id="ARBA00023014"/>
    </source>
</evidence>
<dbReference type="EMBL" id="FUGE01000109">
    <property type="protein sequence ID" value="SJM70253.1"/>
    <property type="molecule type" value="Genomic_DNA"/>
</dbReference>
<evidence type="ECO:0000256" key="5">
    <source>
        <dbReference type="ARBA" id="ARBA00022982"/>
    </source>
</evidence>
<evidence type="ECO:0000313" key="10">
    <source>
        <dbReference type="EMBL" id="SJM70253.1"/>
    </source>
</evidence>
<dbReference type="AlphaFoldDB" id="A0A1R4GQC0"/>
<sequence length="118" mass="13082">MCVALYPPPEVGGFTATGDKAVNKAPANKAQFEGLGDIVIGAMDNFPIEKDLMVDTEPFIKKLESVSPYIISKNPRALSDKENLQTPKQLAKYKQYTMCINCMLCYQPALKSDLMQTF</sequence>
<name>A0A1R4GQC0_9GAMM</name>
<dbReference type="InterPro" id="IPR009051">
    <property type="entry name" value="Helical_ferredxn"/>
</dbReference>
<keyword evidence="3" id="KW-0004">4Fe-4S</keyword>
<evidence type="ECO:0000256" key="3">
    <source>
        <dbReference type="ARBA" id="ARBA00022485"/>
    </source>
</evidence>
<keyword evidence="5" id="KW-0249">Electron transport</keyword>
<evidence type="ECO:0000256" key="7">
    <source>
        <dbReference type="ARBA" id="ARBA00023004"/>
    </source>
</evidence>
<dbReference type="GO" id="GO:0009061">
    <property type="term" value="P:anaerobic respiration"/>
    <property type="evidence" value="ECO:0007669"/>
    <property type="project" value="TreeGrafter"/>
</dbReference>
<keyword evidence="11" id="KW-1185">Reference proteome</keyword>
<dbReference type="Proteomes" id="UP000188357">
    <property type="component" value="Unassembled WGS sequence"/>
</dbReference>
<proteinExistence type="predicted"/>
<protein>
    <submittedName>
        <fullName evidence="10">Fumarate reductase iron-sulfur subunit</fullName>
    </submittedName>
</protein>
<comment type="cofactor">
    <cofactor evidence="1">
        <name>[4Fe-4S] cluster</name>
        <dbReference type="ChEBI" id="CHEBI:49883"/>
    </cofactor>
</comment>
<keyword evidence="6" id="KW-0560">Oxidoreductase</keyword>
<comment type="catalytic activity">
    <reaction evidence="9">
        <text>a quinone + succinate = fumarate + a quinol</text>
        <dbReference type="Rhea" id="RHEA:40523"/>
        <dbReference type="ChEBI" id="CHEBI:24646"/>
        <dbReference type="ChEBI" id="CHEBI:29806"/>
        <dbReference type="ChEBI" id="CHEBI:30031"/>
        <dbReference type="ChEBI" id="CHEBI:132124"/>
        <dbReference type="EC" id="1.3.5.1"/>
    </reaction>
</comment>
<evidence type="ECO:0000256" key="6">
    <source>
        <dbReference type="ARBA" id="ARBA00023002"/>
    </source>
</evidence>
<organism evidence="10 11">
    <name type="scientific">Psychrobacter piechaudii</name>
    <dbReference type="NCBI Taxonomy" id="1945521"/>
    <lineage>
        <taxon>Bacteria</taxon>
        <taxon>Pseudomonadati</taxon>
        <taxon>Pseudomonadota</taxon>
        <taxon>Gammaproteobacteria</taxon>
        <taxon>Moraxellales</taxon>
        <taxon>Moraxellaceae</taxon>
        <taxon>Psychrobacter</taxon>
    </lineage>
</organism>
<dbReference type="RefSeq" id="WP_425271930.1">
    <property type="nucleotide sequence ID" value="NZ_FUGE01000109.1"/>
</dbReference>
<dbReference type="GO" id="GO:0051539">
    <property type="term" value="F:4 iron, 4 sulfur cluster binding"/>
    <property type="evidence" value="ECO:0007669"/>
    <property type="project" value="UniProtKB-KW"/>
</dbReference>
<gene>
    <name evidence="10" type="primary">frdB_2</name>
    <name evidence="10" type="ORF">A1232T_00931</name>
</gene>
<dbReference type="SUPFAM" id="SSF46548">
    <property type="entry name" value="alpha-helical ferredoxin"/>
    <property type="match status" value="1"/>
</dbReference>
<keyword evidence="4" id="KW-0479">Metal-binding</keyword>
<evidence type="ECO:0000256" key="4">
    <source>
        <dbReference type="ARBA" id="ARBA00022723"/>
    </source>
</evidence>
<dbReference type="GO" id="GO:0046872">
    <property type="term" value="F:metal ion binding"/>
    <property type="evidence" value="ECO:0007669"/>
    <property type="project" value="UniProtKB-KW"/>
</dbReference>
<dbReference type="GO" id="GO:0008177">
    <property type="term" value="F:succinate dehydrogenase (quinone) activity"/>
    <property type="evidence" value="ECO:0007669"/>
    <property type="project" value="UniProtKB-EC"/>
</dbReference>
<reference evidence="10 11" key="1">
    <citation type="submission" date="2017-02" db="EMBL/GenBank/DDBJ databases">
        <authorList>
            <person name="Peterson S.W."/>
        </authorList>
    </citation>
    <scope>NUCLEOTIDE SEQUENCE [LARGE SCALE GENOMIC DNA]</scope>
    <source>
        <strain evidence="10">Psychrobacter_piechaudii</strain>
    </source>
</reference>
<keyword evidence="2" id="KW-0813">Transport</keyword>
<evidence type="ECO:0000256" key="1">
    <source>
        <dbReference type="ARBA" id="ARBA00001966"/>
    </source>
</evidence>
<dbReference type="PANTHER" id="PTHR43551:SF2">
    <property type="entry name" value="FUMARATE REDUCTASE IRON-SULFUR SUBUNIT"/>
    <property type="match status" value="1"/>
</dbReference>
<dbReference type="PANTHER" id="PTHR43551">
    <property type="entry name" value="FUMARATE REDUCTASE IRON-SULFUR SUBUNIT"/>
    <property type="match status" value="1"/>
</dbReference>
<accession>A0A1R4GQC0</accession>
<dbReference type="STRING" id="1945521.A1232T_00931"/>
<keyword evidence="8" id="KW-0411">Iron-sulfur</keyword>